<dbReference type="RefSeq" id="WP_193191980.1">
    <property type="nucleotide sequence ID" value="NZ_JACZFR010000025.1"/>
</dbReference>
<keyword evidence="5" id="KW-1185">Reference proteome</keyword>
<evidence type="ECO:0000313" key="5">
    <source>
        <dbReference type="Proteomes" id="UP001596425"/>
    </source>
</evidence>
<feature type="domain" description="M23ase beta-sheet core" evidence="2">
    <location>
        <begin position="375"/>
        <end position="469"/>
    </location>
</feature>
<dbReference type="InterPro" id="IPR011055">
    <property type="entry name" value="Dup_hybrid_motif"/>
</dbReference>
<dbReference type="SUPFAM" id="SSF51261">
    <property type="entry name" value="Duplicated hybrid motif"/>
    <property type="match status" value="1"/>
</dbReference>
<dbReference type="Pfam" id="PF05569">
    <property type="entry name" value="Peptidase_M56"/>
    <property type="match status" value="1"/>
</dbReference>
<dbReference type="Gene3D" id="2.70.70.10">
    <property type="entry name" value="Glucose Permease (Domain IIA)"/>
    <property type="match status" value="1"/>
</dbReference>
<gene>
    <name evidence="4" type="ORF">ACFQBM_05300</name>
</gene>
<dbReference type="InterPro" id="IPR008756">
    <property type="entry name" value="Peptidase_M56"/>
</dbReference>
<feature type="transmembrane region" description="Helical" evidence="1">
    <location>
        <begin position="6"/>
        <end position="30"/>
    </location>
</feature>
<dbReference type="CDD" id="cd12797">
    <property type="entry name" value="M23_peptidase"/>
    <property type="match status" value="1"/>
</dbReference>
<dbReference type="CDD" id="cd07341">
    <property type="entry name" value="M56_BlaR1_MecR1_like"/>
    <property type="match status" value="1"/>
</dbReference>
<dbReference type="Pfam" id="PF01551">
    <property type="entry name" value="Peptidase_M23"/>
    <property type="match status" value="1"/>
</dbReference>
<dbReference type="PANTHER" id="PTHR21666:SF270">
    <property type="entry name" value="MUREIN HYDROLASE ACTIVATOR ENVC"/>
    <property type="match status" value="1"/>
</dbReference>
<accession>A0ABW1YLB2</accession>
<feature type="transmembrane region" description="Helical" evidence="1">
    <location>
        <begin position="101"/>
        <end position="122"/>
    </location>
</feature>
<dbReference type="EMBL" id="JBHSVR010000001">
    <property type="protein sequence ID" value="MFC6632683.1"/>
    <property type="molecule type" value="Genomic_DNA"/>
</dbReference>
<feature type="domain" description="Peptidase M56" evidence="3">
    <location>
        <begin position="62"/>
        <end position="274"/>
    </location>
</feature>
<reference evidence="5" key="1">
    <citation type="journal article" date="2019" name="Int. J. Syst. Evol. Microbiol.">
        <title>The Global Catalogue of Microorganisms (GCM) 10K type strain sequencing project: providing services to taxonomists for standard genome sequencing and annotation.</title>
        <authorList>
            <consortium name="The Broad Institute Genomics Platform"/>
            <consortium name="The Broad Institute Genome Sequencing Center for Infectious Disease"/>
            <person name="Wu L."/>
            <person name="Ma J."/>
        </authorList>
    </citation>
    <scope>NUCLEOTIDE SEQUENCE [LARGE SCALE GENOMIC DNA]</scope>
    <source>
        <strain evidence="5">CGMCC 1.13718</strain>
    </source>
</reference>
<keyword evidence="1" id="KW-1133">Transmembrane helix</keyword>
<organism evidence="4 5">
    <name type="scientific">Microbulbifer taiwanensis</name>
    <dbReference type="NCBI Taxonomy" id="986746"/>
    <lineage>
        <taxon>Bacteria</taxon>
        <taxon>Pseudomonadati</taxon>
        <taxon>Pseudomonadota</taxon>
        <taxon>Gammaproteobacteria</taxon>
        <taxon>Cellvibrionales</taxon>
        <taxon>Microbulbiferaceae</taxon>
        <taxon>Microbulbifer</taxon>
    </lineage>
</organism>
<sequence>MIEWLAQLALSSLISLAVGAAAMGVLALAARRLGWLDGWREPWLAAAVLTFASFCLGFLPAAEKAPAIELSLPELTMQSLAAPHAAELPANTDGAVLPWQWALMAWGTIWILGAAIGLGRLLQGQRRLARLVSRGRTLPVQSELARHLGVVDAPKGLRLVLVGTRISPFAMTLPRPTLVLSQWALDNLSLEQIRLVVRHELEHLARRDPLAVLGLQWMAALLWFNWPLKALAKRAVDALEQSCDEEVLRKENQSRRRAYAEAMLKTLRQTATAHGNDPVAAFSTQNPLSQNQRSFTLRIRHILNGKQSARKGSNRALWSLTLAGGALLLGLQPQLAIADRVTEAFISPLPEARVTSGFGMRPWPIKDAEHKKKRLHRGVDLGAPRGTRVQVPKAGVVTFSGTRGGSGEVVIIDHGEGVETLYAHLDKRLVKKGDRVEQGQVLGLVGSTGKATGPHLHWELHKDGEVVDPAGLVPVLAKRGLLRISKQ</sequence>
<name>A0ABW1YLB2_9GAMM</name>
<proteinExistence type="predicted"/>
<comment type="caution">
    <text evidence="4">The sequence shown here is derived from an EMBL/GenBank/DDBJ whole genome shotgun (WGS) entry which is preliminary data.</text>
</comment>
<keyword evidence="1" id="KW-0472">Membrane</keyword>
<dbReference type="Proteomes" id="UP001596425">
    <property type="component" value="Unassembled WGS sequence"/>
</dbReference>
<dbReference type="InterPro" id="IPR016047">
    <property type="entry name" value="M23ase_b-sheet_dom"/>
</dbReference>
<evidence type="ECO:0000259" key="2">
    <source>
        <dbReference type="Pfam" id="PF01551"/>
    </source>
</evidence>
<dbReference type="InterPro" id="IPR050570">
    <property type="entry name" value="Cell_wall_metabolism_enzyme"/>
</dbReference>
<keyword evidence="1" id="KW-0812">Transmembrane</keyword>
<dbReference type="PANTHER" id="PTHR21666">
    <property type="entry name" value="PEPTIDASE-RELATED"/>
    <property type="match status" value="1"/>
</dbReference>
<evidence type="ECO:0000313" key="4">
    <source>
        <dbReference type="EMBL" id="MFC6632683.1"/>
    </source>
</evidence>
<feature type="transmembrane region" description="Helical" evidence="1">
    <location>
        <begin position="42"/>
        <end position="62"/>
    </location>
</feature>
<dbReference type="Gene3D" id="3.30.2010.10">
    <property type="entry name" value="Metalloproteases ('zincins'), catalytic domain"/>
    <property type="match status" value="1"/>
</dbReference>
<evidence type="ECO:0000256" key="1">
    <source>
        <dbReference type="SAM" id="Phobius"/>
    </source>
</evidence>
<evidence type="ECO:0000259" key="3">
    <source>
        <dbReference type="Pfam" id="PF05569"/>
    </source>
</evidence>
<protein>
    <submittedName>
        <fullName evidence="4">Peptidoglycan DD-metalloendopeptidase family protein</fullName>
    </submittedName>
</protein>